<dbReference type="Gene3D" id="3.50.30.50">
    <property type="entry name" value="Putative cyclase"/>
    <property type="match status" value="1"/>
</dbReference>
<dbReference type="KEGG" id="psti:SOO65_08285"/>
<dbReference type="SUPFAM" id="SSF102198">
    <property type="entry name" value="Putative cyclase"/>
    <property type="match status" value="1"/>
</dbReference>
<sequence>MPFILSPMITSDSPGMWGEGLAYENKNIYSIESGKMPPVQYDEHVLRSHSLTHIETPAHTIKDGKRLDVYYKKPQNFYGQTLVIRLTGNNYVDKGNGVYHWVISKAEIEARLDALKVSQFPKKLLITTEVYPQNKQGYHDPNYVLTLSQESADFLVSHEEFHLYGTSWKSSDFNPGKPERPIHNTLFKQALILENLELKNVPEGSYFMSAFPLPIEGASESPVVPVLFSKDELELL</sequence>
<reference evidence="1 2" key="1">
    <citation type="submission" date="2023-11" db="EMBL/GenBank/DDBJ databases">
        <title>Peredibacter starrii A3.12.</title>
        <authorList>
            <person name="Mitchell R.J."/>
        </authorList>
    </citation>
    <scope>NUCLEOTIDE SEQUENCE [LARGE SCALE GENOMIC DNA]</scope>
    <source>
        <strain evidence="1 2">A3.12</strain>
    </source>
</reference>
<gene>
    <name evidence="1" type="ORF">SOO65_08285</name>
</gene>
<evidence type="ECO:0000313" key="1">
    <source>
        <dbReference type="EMBL" id="WPU66743.1"/>
    </source>
</evidence>
<dbReference type="GO" id="GO:0019441">
    <property type="term" value="P:L-tryptophan catabolic process to kynurenine"/>
    <property type="evidence" value="ECO:0007669"/>
    <property type="project" value="InterPro"/>
</dbReference>
<dbReference type="InterPro" id="IPR037175">
    <property type="entry name" value="KFase_sf"/>
</dbReference>
<evidence type="ECO:0000313" key="2">
    <source>
        <dbReference type="Proteomes" id="UP001324634"/>
    </source>
</evidence>
<dbReference type="Pfam" id="PF04199">
    <property type="entry name" value="Cyclase"/>
    <property type="match status" value="1"/>
</dbReference>
<proteinExistence type="predicted"/>
<dbReference type="EMBL" id="CP139487">
    <property type="protein sequence ID" value="WPU66743.1"/>
    <property type="molecule type" value="Genomic_DNA"/>
</dbReference>
<dbReference type="RefSeq" id="WP_321399257.1">
    <property type="nucleotide sequence ID" value="NZ_CP139487.1"/>
</dbReference>
<name>A0AAX4HU79_9BACT</name>
<dbReference type="InterPro" id="IPR007325">
    <property type="entry name" value="KFase/CYL"/>
</dbReference>
<organism evidence="1 2">
    <name type="scientific">Peredibacter starrii</name>
    <dbReference type="NCBI Taxonomy" id="28202"/>
    <lineage>
        <taxon>Bacteria</taxon>
        <taxon>Pseudomonadati</taxon>
        <taxon>Bdellovibrionota</taxon>
        <taxon>Bacteriovoracia</taxon>
        <taxon>Bacteriovoracales</taxon>
        <taxon>Bacteriovoracaceae</taxon>
        <taxon>Peredibacter</taxon>
    </lineage>
</organism>
<dbReference type="Proteomes" id="UP001324634">
    <property type="component" value="Chromosome"/>
</dbReference>
<protein>
    <submittedName>
        <fullName evidence="1">Cyclase family protein</fullName>
    </submittedName>
</protein>
<dbReference type="GO" id="GO:0004061">
    <property type="term" value="F:arylformamidase activity"/>
    <property type="evidence" value="ECO:0007669"/>
    <property type="project" value="InterPro"/>
</dbReference>
<accession>A0AAX4HU79</accession>
<dbReference type="AlphaFoldDB" id="A0AAX4HU79"/>
<keyword evidence="2" id="KW-1185">Reference proteome</keyword>